<comment type="caution">
    <text evidence="1">The sequence shown here is derived from an EMBL/GenBank/DDBJ whole genome shotgun (WGS) entry which is preliminary data.</text>
</comment>
<protein>
    <recommendedName>
        <fullName evidence="3">RES domain-containing protein</fullName>
    </recommendedName>
</protein>
<dbReference type="EMBL" id="JBHLXE010000097">
    <property type="protein sequence ID" value="MFC0180291.1"/>
    <property type="molecule type" value="Genomic_DNA"/>
</dbReference>
<accession>A0ABV6CBC0</accession>
<organism evidence="1 2">
    <name type="scientific">Thorsellia kenyensis</name>
    <dbReference type="NCBI Taxonomy" id="1549888"/>
    <lineage>
        <taxon>Bacteria</taxon>
        <taxon>Pseudomonadati</taxon>
        <taxon>Pseudomonadota</taxon>
        <taxon>Gammaproteobacteria</taxon>
        <taxon>Enterobacterales</taxon>
        <taxon>Thorselliaceae</taxon>
        <taxon>Thorsellia</taxon>
    </lineage>
</organism>
<evidence type="ECO:0000313" key="2">
    <source>
        <dbReference type="Proteomes" id="UP001589758"/>
    </source>
</evidence>
<dbReference type="RefSeq" id="WP_385877405.1">
    <property type="nucleotide sequence ID" value="NZ_JBHLXE010000097.1"/>
</dbReference>
<evidence type="ECO:0000313" key="1">
    <source>
        <dbReference type="EMBL" id="MFC0180291.1"/>
    </source>
</evidence>
<reference evidence="1 2" key="1">
    <citation type="submission" date="2024-09" db="EMBL/GenBank/DDBJ databases">
        <authorList>
            <person name="Sun Q."/>
            <person name="Mori K."/>
        </authorList>
    </citation>
    <scope>NUCLEOTIDE SEQUENCE [LARGE SCALE GENOMIC DNA]</scope>
    <source>
        <strain evidence="1 2">CCM 8545</strain>
    </source>
</reference>
<proteinExistence type="predicted"/>
<gene>
    <name evidence="1" type="ORF">ACFFIT_09410</name>
</gene>
<name>A0ABV6CBC0_9GAMM</name>
<dbReference type="Proteomes" id="UP001589758">
    <property type="component" value="Unassembled WGS sequence"/>
</dbReference>
<evidence type="ECO:0008006" key="3">
    <source>
        <dbReference type="Google" id="ProtNLM"/>
    </source>
</evidence>
<keyword evidence="2" id="KW-1185">Reference proteome</keyword>
<sequence>MLKIDSSKPISDNLNETNPQILSNNIGILNGHISSDDPILSETEIINYLKPFFMGNFALLNNFQGNPIFVRATKSKGIPQNVSALSYNPNGSDLGRANKLGKFVFYACLDVLPNAFDSWGNLNALKKTTFFNRCFDTTLSEVKASKKSQFNLLLSSKKDSEQLKLYDIGIVDSVIRQIKPNYYGDAHFKNMTKHIEDFTKLLNDDGYKSFLLINAFFSDIMSRSIDTNPNLYHVTSVICDTLLKLNNNSADGIIFPSVQSKGEPVVILTKNAVDNKLDHKVFYQIDVKESYGYGIYKTKLNNQYGIIGSDGAIVNGQFS</sequence>